<comment type="caution">
    <text evidence="1">The sequence shown here is derived from an EMBL/GenBank/DDBJ whole genome shotgun (WGS) entry which is preliminary data.</text>
</comment>
<accession>A0A644ZCW7</accession>
<dbReference type="EMBL" id="VSSQ01008380">
    <property type="protein sequence ID" value="MPM38710.1"/>
    <property type="molecule type" value="Genomic_DNA"/>
</dbReference>
<name>A0A644ZCW7_9ZZZZ</name>
<dbReference type="AlphaFoldDB" id="A0A644ZCW7"/>
<reference evidence="1" key="1">
    <citation type="submission" date="2019-08" db="EMBL/GenBank/DDBJ databases">
        <authorList>
            <person name="Kucharzyk K."/>
            <person name="Murdoch R.W."/>
            <person name="Higgins S."/>
            <person name="Loffler F."/>
        </authorList>
    </citation>
    <scope>NUCLEOTIDE SEQUENCE</scope>
</reference>
<sequence length="110" mass="12820">MTARVFVKQRVVKQYSHFSYRGIILNKRKLSEIGRSFINGNCVFKDLLAFFGVRLNNFTVLDHEIKVPDHVSVYAKRHGGINNAVYSVAYRRGKYFLSRNIGDKRNLFFS</sequence>
<proteinExistence type="predicted"/>
<gene>
    <name evidence="1" type="ORF">SDC9_85340</name>
</gene>
<evidence type="ECO:0000313" key="1">
    <source>
        <dbReference type="EMBL" id="MPM38710.1"/>
    </source>
</evidence>
<protein>
    <submittedName>
        <fullName evidence="1">Uncharacterized protein</fullName>
    </submittedName>
</protein>
<organism evidence="1">
    <name type="scientific">bioreactor metagenome</name>
    <dbReference type="NCBI Taxonomy" id="1076179"/>
    <lineage>
        <taxon>unclassified sequences</taxon>
        <taxon>metagenomes</taxon>
        <taxon>ecological metagenomes</taxon>
    </lineage>
</organism>